<dbReference type="EMBL" id="JACEFO010000452">
    <property type="protein sequence ID" value="KAF8769127.1"/>
    <property type="molecule type" value="Genomic_DNA"/>
</dbReference>
<organism evidence="3 4">
    <name type="scientific">Digitaria exilis</name>
    <dbReference type="NCBI Taxonomy" id="1010633"/>
    <lineage>
        <taxon>Eukaryota</taxon>
        <taxon>Viridiplantae</taxon>
        <taxon>Streptophyta</taxon>
        <taxon>Embryophyta</taxon>
        <taxon>Tracheophyta</taxon>
        <taxon>Spermatophyta</taxon>
        <taxon>Magnoliopsida</taxon>
        <taxon>Liliopsida</taxon>
        <taxon>Poales</taxon>
        <taxon>Poaceae</taxon>
        <taxon>PACMAD clade</taxon>
        <taxon>Panicoideae</taxon>
        <taxon>Panicodae</taxon>
        <taxon>Paniceae</taxon>
        <taxon>Anthephorinae</taxon>
        <taxon>Digitaria</taxon>
    </lineage>
</organism>
<dbReference type="InterPro" id="IPR001810">
    <property type="entry name" value="F-box_dom"/>
</dbReference>
<feature type="compositionally biased region" description="Pro residues" evidence="1">
    <location>
        <begin position="244"/>
        <end position="254"/>
    </location>
</feature>
<dbReference type="InterPro" id="IPR036047">
    <property type="entry name" value="F-box-like_dom_sf"/>
</dbReference>
<evidence type="ECO:0000313" key="4">
    <source>
        <dbReference type="Proteomes" id="UP000636709"/>
    </source>
</evidence>
<gene>
    <name evidence="3" type="ORF">HU200_006898</name>
</gene>
<feature type="region of interest" description="Disordered" evidence="1">
    <location>
        <begin position="242"/>
        <end position="311"/>
    </location>
</feature>
<dbReference type="SUPFAM" id="SSF81383">
    <property type="entry name" value="F-box domain"/>
    <property type="match status" value="1"/>
</dbReference>
<keyword evidence="4" id="KW-1185">Reference proteome</keyword>
<dbReference type="AlphaFoldDB" id="A0A835FP45"/>
<reference evidence="3" key="1">
    <citation type="submission" date="2020-07" db="EMBL/GenBank/DDBJ databases">
        <title>Genome sequence and genetic diversity analysis of an under-domesticated orphan crop, white fonio (Digitaria exilis).</title>
        <authorList>
            <person name="Bennetzen J.L."/>
            <person name="Chen S."/>
            <person name="Ma X."/>
            <person name="Wang X."/>
            <person name="Yssel A.E.J."/>
            <person name="Chaluvadi S.R."/>
            <person name="Johnson M."/>
            <person name="Gangashetty P."/>
            <person name="Hamidou F."/>
            <person name="Sanogo M.D."/>
            <person name="Zwaenepoel A."/>
            <person name="Wallace J."/>
            <person name="Van De Peer Y."/>
            <person name="Van Deynze A."/>
        </authorList>
    </citation>
    <scope>NUCLEOTIDE SEQUENCE</scope>
    <source>
        <tissue evidence="3">Leaves</tissue>
    </source>
</reference>
<dbReference type="Pfam" id="PF00646">
    <property type="entry name" value="F-box"/>
    <property type="match status" value="1"/>
</dbReference>
<feature type="region of interest" description="Disordered" evidence="1">
    <location>
        <begin position="1"/>
        <end position="25"/>
    </location>
</feature>
<protein>
    <recommendedName>
        <fullName evidence="2">F-box domain-containing protein</fullName>
    </recommendedName>
</protein>
<sequence length="656" mass="69919">MRSGRASGTAARSGPVCMPRTAGLDDTLQVQTPPLVLAWKQRRAAGHGVTGHGRFTAIKNARGLTAPSHTHLTGSQAGRGQQAKVVGCLHYTNAPHATRPPEHSRAPHVNANKKSSFLHAPPPPLLPRNATKLRSHRYYWRRFHSYKASSLTPPLVHYSTSGVALGFPLLQGPPLISSVKATATRSSMANAAKGTSGGCGKKRKREPSRLGDLHDDMLERVLARLPPASYFRLRGVSRRWRAAPTPPLSAPPARAPRHDSANQDPGPRLGAVARRSPEPTPVAAAGGLVPTTETQLRASSPSSTPLTGRVTARSRCRHVRLTGVHRVVLILGELPKLSMATFDSTTNAWEDVVPLSRKTENDAGATTTRERETTRSYFLSKSGDVVATTMQQSASRQYTSAVVTANGEDAAAAVAYFLSRSGTVLPRILPAYHEYSIDVVACGGAAYAVVLSEFLDTASLRVQVAAMPPAMSHAFRGAKADVNCVGHADRVMVCVSSGDVAGARPTGGRSLLVAPTGDGEEATCLRGCPLVRTENGGRPNQQLCLACAFSFSPRKCKAIMRCSPMQQRKQRGAPAAAGRVSLALLWKRELLVLTHWTPAGSRTPSVAERHGRHKLASTILVGIPSSHLPARRCSPPLALPPLSFGRVALGHCGWIL</sequence>
<dbReference type="PROSITE" id="PS50181">
    <property type="entry name" value="FBOX"/>
    <property type="match status" value="1"/>
</dbReference>
<comment type="caution">
    <text evidence="3">The sequence shown here is derived from an EMBL/GenBank/DDBJ whole genome shotgun (WGS) entry which is preliminary data.</text>
</comment>
<name>A0A835FP45_9POAL</name>
<accession>A0A835FP45</accession>
<feature type="domain" description="F-box" evidence="2">
    <location>
        <begin position="207"/>
        <end position="241"/>
    </location>
</feature>
<evidence type="ECO:0000259" key="2">
    <source>
        <dbReference type="PROSITE" id="PS50181"/>
    </source>
</evidence>
<evidence type="ECO:0000256" key="1">
    <source>
        <dbReference type="SAM" id="MobiDB-lite"/>
    </source>
</evidence>
<evidence type="ECO:0000313" key="3">
    <source>
        <dbReference type="EMBL" id="KAF8769127.1"/>
    </source>
</evidence>
<feature type="region of interest" description="Disordered" evidence="1">
    <location>
        <begin position="188"/>
        <end position="212"/>
    </location>
</feature>
<proteinExistence type="predicted"/>
<feature type="compositionally biased region" description="Polar residues" evidence="1">
    <location>
        <begin position="291"/>
        <end position="306"/>
    </location>
</feature>
<dbReference type="OrthoDB" id="2095648at2759"/>
<dbReference type="Proteomes" id="UP000636709">
    <property type="component" value="Unassembled WGS sequence"/>
</dbReference>